<evidence type="ECO:0000313" key="10">
    <source>
        <dbReference type="Proteomes" id="UP000006319"/>
    </source>
</evidence>
<feature type="compositionally biased region" description="Low complexity" evidence="7">
    <location>
        <begin position="522"/>
        <end position="532"/>
    </location>
</feature>
<dbReference type="Pfam" id="PF01926">
    <property type="entry name" value="MMR_HSR1"/>
    <property type="match status" value="1"/>
</dbReference>
<gene>
    <name evidence="9" type="ORF">PCYB_133430</name>
</gene>
<dbReference type="PANTHER" id="PTHR11089">
    <property type="entry name" value="GTP-BINDING PROTEIN-RELATED"/>
    <property type="match status" value="1"/>
</dbReference>
<dbReference type="InterPro" id="IPR024929">
    <property type="entry name" value="GNL2_CP_dom"/>
</dbReference>
<evidence type="ECO:0000256" key="1">
    <source>
        <dbReference type="ARBA" id="ARBA00004604"/>
    </source>
</evidence>
<evidence type="ECO:0000256" key="7">
    <source>
        <dbReference type="SAM" id="MobiDB-lite"/>
    </source>
</evidence>
<accession>K6UXH4</accession>
<dbReference type="OrthoDB" id="444945at2759"/>
<proteinExistence type="inferred from homology"/>
<dbReference type="Gene3D" id="3.40.50.300">
    <property type="entry name" value="P-loop containing nucleotide triphosphate hydrolases"/>
    <property type="match status" value="1"/>
</dbReference>
<dbReference type="GO" id="GO:0005730">
    <property type="term" value="C:nucleolus"/>
    <property type="evidence" value="ECO:0007669"/>
    <property type="project" value="UniProtKB-SubCell"/>
</dbReference>
<organism evidence="9 10">
    <name type="scientific">Plasmodium cynomolgi (strain B)</name>
    <dbReference type="NCBI Taxonomy" id="1120755"/>
    <lineage>
        <taxon>Eukaryota</taxon>
        <taxon>Sar</taxon>
        <taxon>Alveolata</taxon>
        <taxon>Apicomplexa</taxon>
        <taxon>Aconoidasida</taxon>
        <taxon>Haemosporida</taxon>
        <taxon>Plasmodiidae</taxon>
        <taxon>Plasmodium</taxon>
        <taxon>Plasmodium (Plasmodium)</taxon>
    </lineage>
</organism>
<evidence type="ECO:0000259" key="8">
    <source>
        <dbReference type="PROSITE" id="PS51721"/>
    </source>
</evidence>
<dbReference type="KEGG" id="pcy:PCYB_133430"/>
<dbReference type="PRINTS" id="PR00326">
    <property type="entry name" value="GTP1OBG"/>
</dbReference>
<dbReference type="PANTHER" id="PTHR11089:SF9">
    <property type="entry name" value="NUCLEOLAR GTP-BINDING PROTEIN 2"/>
    <property type="match status" value="1"/>
</dbReference>
<evidence type="ECO:0000256" key="6">
    <source>
        <dbReference type="SAM" id="Coils"/>
    </source>
</evidence>
<evidence type="ECO:0000256" key="3">
    <source>
        <dbReference type="ARBA" id="ARBA00023134"/>
    </source>
</evidence>
<keyword evidence="4 5" id="KW-0539">Nucleus</keyword>
<dbReference type="GeneID" id="14694843"/>
<sequence>MIKKGSLKLKSLKIGRSSVGNVKVEGKSICKDEAKRKNDEKQKRLKMYRTKANLKKMNAKINEVRRIEPNIKWFNNTRTISQSKLEIFRDKMEEATHDPFSVVVRRSKIPVELLRGGGSSVSGIGGTSGSGLVPAPQFEKKKHQSESLLRMEHFQDVYGKKKKRKRPKLNVSSLEELANDAKRKLTNYEAEKDNSLIESRDKEVEKKFSKDHLLKIGQSKRIWTELYKVIDSSDIILEVLDARDPIGTRCRRLEENLKKDRPNKHIILIVNKVDLVPTSVAQKWIKILSKEYPTIAYHASINKPFGKNDLFNVIRQYTQFFKDQRKKHIHIGLIGYPNVGKSAIINSLKKKVVCISACVPGQTKYWQFIKLTSKIYLIDCPGIVPYDIDDSEKILRCTMRLEKITNPHFYVDDVFKMVNREHLLRMYKLPADFQFGNSEEFLEILARKMGKLLKGGEPDITSVSKIILNDWIKGKIPFYVDPDGAAHAAQGVAAESGGEAELGLASQSGLAAESGEEEELVTDGTTNNVTTNDVTTNSGTTNFVATNSGTTNFVATEEC</sequence>
<dbReference type="InterPro" id="IPR006073">
    <property type="entry name" value="GTP-bd"/>
</dbReference>
<protein>
    <recommendedName>
        <fullName evidence="5">Nucleolar GTP-binding protein 2</fullName>
    </recommendedName>
</protein>
<dbReference type="RefSeq" id="XP_004224416.1">
    <property type="nucleotide sequence ID" value="XM_004224368.1"/>
</dbReference>
<evidence type="ECO:0000256" key="4">
    <source>
        <dbReference type="ARBA" id="ARBA00023242"/>
    </source>
</evidence>
<dbReference type="SUPFAM" id="SSF52540">
    <property type="entry name" value="P-loop containing nucleoside triphosphate hydrolases"/>
    <property type="match status" value="1"/>
</dbReference>
<comment type="subcellular location">
    <subcellularLocation>
        <location evidence="1 5">Nucleus</location>
        <location evidence="1 5">Nucleolus</location>
    </subcellularLocation>
</comment>
<keyword evidence="6" id="KW-0175">Coiled coil</keyword>
<keyword evidence="10" id="KW-1185">Reference proteome</keyword>
<dbReference type="eggNOG" id="KOG2423">
    <property type="taxonomic scope" value="Eukaryota"/>
</dbReference>
<dbReference type="OMA" id="RTQGFNH"/>
<evidence type="ECO:0000313" key="9">
    <source>
        <dbReference type="EMBL" id="GAB68469.1"/>
    </source>
</evidence>
<dbReference type="Gene3D" id="1.10.1580.10">
    <property type="match status" value="1"/>
</dbReference>
<dbReference type="PROSITE" id="PS51721">
    <property type="entry name" value="G_CP"/>
    <property type="match status" value="1"/>
</dbReference>
<dbReference type="InterPro" id="IPR012971">
    <property type="entry name" value="NOG2_N_dom"/>
</dbReference>
<keyword evidence="2 5" id="KW-0547">Nucleotide-binding</keyword>
<dbReference type="InterPro" id="IPR050755">
    <property type="entry name" value="TRAFAC_YlqF/YawG_RiboMat"/>
</dbReference>
<comment type="function">
    <text evidence="5">GTPase that associates with pre-60S ribosomal subunits in the nucleolus and is required for their nuclear export and maturation.</text>
</comment>
<dbReference type="PhylomeDB" id="K6UXH4"/>
<feature type="domain" description="CP-type G" evidence="8">
    <location>
        <begin position="223"/>
        <end position="386"/>
    </location>
</feature>
<reference evidence="9 10" key="1">
    <citation type="journal article" date="2012" name="Nat. Genet.">
        <title>Plasmodium cynomolgi genome sequences provide insight into Plasmodium vivax and the monkey malaria clade.</title>
        <authorList>
            <person name="Tachibana S."/>
            <person name="Sullivan S.A."/>
            <person name="Kawai S."/>
            <person name="Nakamura S."/>
            <person name="Kim H.R."/>
            <person name="Goto N."/>
            <person name="Arisue N."/>
            <person name="Palacpac N.M.Q."/>
            <person name="Honma H."/>
            <person name="Yagi M."/>
            <person name="Tougan T."/>
            <person name="Katakai Y."/>
            <person name="Kaneko O."/>
            <person name="Mita T."/>
            <person name="Kita K."/>
            <person name="Yasutomi Y."/>
            <person name="Sutton P.L."/>
            <person name="Shakhbatyan R."/>
            <person name="Horii T."/>
            <person name="Yasunaga T."/>
            <person name="Barnwell J.W."/>
            <person name="Escalante A.A."/>
            <person name="Carlton J.M."/>
            <person name="Tanabe K."/>
        </authorList>
    </citation>
    <scope>NUCLEOTIDE SEQUENCE [LARGE SCALE GENOMIC DNA]</scope>
    <source>
        <strain evidence="9 10">B</strain>
    </source>
</reference>
<keyword evidence="3 5" id="KW-0342">GTP-binding</keyword>
<dbReference type="InterPro" id="IPR027417">
    <property type="entry name" value="P-loop_NTPase"/>
</dbReference>
<feature type="coiled-coil region" evidence="6">
    <location>
        <begin position="171"/>
        <end position="198"/>
    </location>
</feature>
<dbReference type="GO" id="GO:0005525">
    <property type="term" value="F:GTP binding"/>
    <property type="evidence" value="ECO:0007669"/>
    <property type="project" value="UniProtKB-KW"/>
</dbReference>
<name>K6UXH4_PLACD</name>
<dbReference type="InterPro" id="IPR030378">
    <property type="entry name" value="G_CP_dom"/>
</dbReference>
<dbReference type="Proteomes" id="UP000006319">
    <property type="component" value="Chromosome 13"/>
</dbReference>
<comment type="similarity">
    <text evidence="5">Belongs to the TRAFAC class YlqF/YawG GTPase family. NOG2 subfamily.</text>
</comment>
<feature type="region of interest" description="Disordered" evidence="7">
    <location>
        <begin position="513"/>
        <end position="532"/>
    </location>
</feature>
<dbReference type="InterPro" id="IPR023179">
    <property type="entry name" value="GTP-bd_ortho_bundle_sf"/>
</dbReference>
<evidence type="ECO:0000256" key="5">
    <source>
        <dbReference type="RuleBase" id="RU364023"/>
    </source>
</evidence>
<dbReference type="EMBL" id="DF157105">
    <property type="protein sequence ID" value="GAB68469.1"/>
    <property type="molecule type" value="Genomic_DNA"/>
</dbReference>
<dbReference type="FunFam" id="3.40.50.300:FF:000559">
    <property type="entry name" value="Nuclear/nucleolar GTPase 2"/>
    <property type="match status" value="1"/>
</dbReference>
<evidence type="ECO:0000256" key="2">
    <source>
        <dbReference type="ARBA" id="ARBA00022741"/>
    </source>
</evidence>
<dbReference type="VEuPathDB" id="PlasmoDB:PCYB_133430"/>
<dbReference type="CDD" id="cd01858">
    <property type="entry name" value="NGP_1"/>
    <property type="match status" value="1"/>
</dbReference>
<dbReference type="AlphaFoldDB" id="K6UXH4"/>
<dbReference type="Pfam" id="PF08153">
    <property type="entry name" value="NGP1NT"/>
    <property type="match status" value="1"/>
</dbReference>